<evidence type="ECO:0000313" key="4">
    <source>
        <dbReference type="EMBL" id="MBC5657349.1"/>
    </source>
</evidence>
<keyword evidence="2" id="KW-0732">Signal</keyword>
<evidence type="ECO:0000259" key="3">
    <source>
        <dbReference type="Pfam" id="PF09084"/>
    </source>
</evidence>
<dbReference type="Pfam" id="PF09084">
    <property type="entry name" value="NMT1"/>
    <property type="match status" value="1"/>
</dbReference>
<feature type="signal peptide" evidence="2">
    <location>
        <begin position="1"/>
        <end position="23"/>
    </location>
</feature>
<dbReference type="EMBL" id="JACOOW010000012">
    <property type="protein sequence ID" value="MBC5657349.1"/>
    <property type="molecule type" value="Genomic_DNA"/>
</dbReference>
<comment type="caution">
    <text evidence="4">The sequence shown here is derived from an EMBL/GenBank/DDBJ whole genome shotgun (WGS) entry which is preliminary data.</text>
</comment>
<protein>
    <submittedName>
        <fullName evidence="4">ABC transporter substrate-binding protein</fullName>
    </submittedName>
</protein>
<evidence type="ECO:0000256" key="2">
    <source>
        <dbReference type="SAM" id="SignalP"/>
    </source>
</evidence>
<feature type="compositionally biased region" description="Basic and acidic residues" evidence="1">
    <location>
        <begin position="44"/>
        <end position="53"/>
    </location>
</feature>
<dbReference type="SUPFAM" id="SSF53850">
    <property type="entry name" value="Periplasmic binding protein-like II"/>
    <property type="match status" value="1"/>
</dbReference>
<dbReference type="AlphaFoldDB" id="A0AAW3X3Y5"/>
<feature type="domain" description="SsuA/THI5-like" evidence="3">
    <location>
        <begin position="71"/>
        <end position="283"/>
    </location>
</feature>
<dbReference type="InterPro" id="IPR027939">
    <property type="entry name" value="NMT1/THI5"/>
</dbReference>
<dbReference type="InterPro" id="IPR015168">
    <property type="entry name" value="SsuA/THI5"/>
</dbReference>
<dbReference type="GO" id="GO:0009228">
    <property type="term" value="P:thiamine biosynthetic process"/>
    <property type="evidence" value="ECO:0007669"/>
    <property type="project" value="InterPro"/>
</dbReference>
<feature type="chain" id="PRO_5043475785" evidence="2">
    <location>
        <begin position="24"/>
        <end position="359"/>
    </location>
</feature>
<organism evidence="4 5">
    <name type="scientific">Clostridium segne</name>
    <dbReference type="NCBI Taxonomy" id="2763038"/>
    <lineage>
        <taxon>Bacteria</taxon>
        <taxon>Bacillati</taxon>
        <taxon>Bacillota</taxon>
        <taxon>Clostridia</taxon>
        <taxon>Eubacteriales</taxon>
        <taxon>Clostridiaceae</taxon>
        <taxon>Clostridium</taxon>
    </lineage>
</organism>
<gene>
    <name evidence="4" type="ORF">H8S19_09830</name>
</gene>
<dbReference type="PROSITE" id="PS51257">
    <property type="entry name" value="PROKAR_LIPOPROTEIN"/>
    <property type="match status" value="1"/>
</dbReference>
<reference evidence="4 5" key="1">
    <citation type="submission" date="2020-08" db="EMBL/GenBank/DDBJ databases">
        <title>Genome public.</title>
        <authorList>
            <person name="Liu C."/>
            <person name="Sun Q."/>
        </authorList>
    </citation>
    <scope>NUCLEOTIDE SEQUENCE [LARGE SCALE GENOMIC DNA]</scope>
    <source>
        <strain evidence="4 5">BX14</strain>
    </source>
</reference>
<feature type="region of interest" description="Disordered" evidence="1">
    <location>
        <begin position="29"/>
        <end position="53"/>
    </location>
</feature>
<dbReference type="PANTHER" id="PTHR31528">
    <property type="entry name" value="4-AMINO-5-HYDROXYMETHYL-2-METHYLPYRIMIDINE PHOSPHATE SYNTHASE THI11-RELATED"/>
    <property type="match status" value="1"/>
</dbReference>
<dbReference type="RefSeq" id="WP_118651358.1">
    <property type="nucleotide sequence ID" value="NZ_JACOOW010000012.1"/>
</dbReference>
<keyword evidence="5" id="KW-1185">Reference proteome</keyword>
<accession>A0AAW3X3Y5</accession>
<name>A0AAW3X3Y5_9CLOT</name>
<evidence type="ECO:0000313" key="5">
    <source>
        <dbReference type="Proteomes" id="UP000653904"/>
    </source>
</evidence>
<evidence type="ECO:0000256" key="1">
    <source>
        <dbReference type="SAM" id="MobiDB-lite"/>
    </source>
</evidence>
<dbReference type="Proteomes" id="UP000653904">
    <property type="component" value="Unassembled WGS sequence"/>
</dbReference>
<dbReference type="Gene3D" id="3.40.190.10">
    <property type="entry name" value="Periplasmic binding protein-like II"/>
    <property type="match status" value="2"/>
</dbReference>
<sequence length="359" mass="39305">MKKRMRMAAAVMAAMMGMMTLGGCGTASEKSETAALTESQAEGTDAKQAPEDGKSQDLKEINVVLDWYPNAIHTFIYTAIERGYYAEEGLDVKVRFPANANDALSLVAAGKAEIGMYYQQDVIQAVANQGTKIKSIGAIVQSPLSVVLSLKDKNITGPENLVGKTVGYGGTALSEAVVKSMMEYVGADASDVNLIDVGFELMSSMTTGNVDATIGCLVNHEVPQMEEEGFDVNYFMADGYGIPNYYEEVFLANNEMIQQEPEVLEGFLRASKKGFEDFKNDPNGCLAILMNNQNEENFPLTQSVEEKSCETLLPLMESDEVPFLTQTEECWQENIDWMSESGLIDKKVDVSDVMVNLQE</sequence>
<proteinExistence type="predicted"/>
<dbReference type="PANTHER" id="PTHR31528:SF3">
    <property type="entry name" value="THIAMINE BIOSYNTHESIS PROTEIN HI_0357-RELATED"/>
    <property type="match status" value="1"/>
</dbReference>